<name>A0A6S6SBW8_9GAMM</name>
<evidence type="ECO:0000313" key="12">
    <source>
        <dbReference type="EMBL" id="CAA6805883.1"/>
    </source>
</evidence>
<dbReference type="InterPro" id="IPR036188">
    <property type="entry name" value="FAD/NAD-bd_sf"/>
</dbReference>
<evidence type="ECO:0000256" key="8">
    <source>
        <dbReference type="ARBA" id="ARBA00023004"/>
    </source>
</evidence>
<dbReference type="EMBL" id="CACVAT010000088">
    <property type="protein sequence ID" value="CAA6805883.1"/>
    <property type="molecule type" value="Genomic_DNA"/>
</dbReference>
<keyword evidence="5" id="KW-0288">FMN</keyword>
<comment type="cofactor">
    <cofactor evidence="1">
        <name>FMN</name>
        <dbReference type="ChEBI" id="CHEBI:58210"/>
    </cofactor>
</comment>
<keyword evidence="4" id="KW-0285">Flavoprotein</keyword>
<dbReference type="SUPFAM" id="SSF51905">
    <property type="entry name" value="FAD/NAD(P)-binding domain"/>
    <property type="match status" value="1"/>
</dbReference>
<dbReference type="Pfam" id="PF00724">
    <property type="entry name" value="Oxidored_FMN"/>
    <property type="match status" value="1"/>
</dbReference>
<keyword evidence="12" id="KW-0808">Transferase</keyword>
<dbReference type="SUPFAM" id="SSF51395">
    <property type="entry name" value="FMN-linked oxidoreductases"/>
    <property type="match status" value="1"/>
</dbReference>
<dbReference type="InterPro" id="IPR023753">
    <property type="entry name" value="FAD/NAD-binding_dom"/>
</dbReference>
<keyword evidence="12" id="KW-0489">Methyltransferase</keyword>
<dbReference type="Gene3D" id="3.40.50.720">
    <property type="entry name" value="NAD(P)-binding Rossmann-like Domain"/>
    <property type="match status" value="1"/>
</dbReference>
<evidence type="ECO:0000256" key="4">
    <source>
        <dbReference type="ARBA" id="ARBA00022630"/>
    </source>
</evidence>
<dbReference type="GO" id="GO:0016491">
    <property type="term" value="F:oxidoreductase activity"/>
    <property type="evidence" value="ECO:0007669"/>
    <property type="project" value="UniProtKB-KW"/>
</dbReference>
<comment type="similarity">
    <text evidence="3">In the N-terminal section; belongs to the NADH:flavin oxidoreductase/NADH oxidase family.</text>
</comment>
<dbReference type="GO" id="GO:0008168">
    <property type="term" value="F:methyltransferase activity"/>
    <property type="evidence" value="ECO:0007669"/>
    <property type="project" value="UniProtKB-KW"/>
</dbReference>
<dbReference type="CDD" id="cd04734">
    <property type="entry name" value="OYE_like_3_FMN"/>
    <property type="match status" value="1"/>
</dbReference>
<dbReference type="InterPro" id="IPR051793">
    <property type="entry name" value="NADH:flavin_oxidoreductase"/>
</dbReference>
<gene>
    <name evidence="12" type="ORF">HELGO_WM30866</name>
</gene>
<dbReference type="AlphaFoldDB" id="A0A6S6SBW8"/>
<reference evidence="12" key="1">
    <citation type="submission" date="2020-01" db="EMBL/GenBank/DDBJ databases">
        <authorList>
            <person name="Meier V. D."/>
            <person name="Meier V D."/>
        </authorList>
    </citation>
    <scope>NUCLEOTIDE SEQUENCE</scope>
    <source>
        <strain evidence="12">HLG_WM_MAG_09</strain>
    </source>
</reference>
<accession>A0A6S6SBW8</accession>
<evidence type="ECO:0000256" key="2">
    <source>
        <dbReference type="ARBA" id="ARBA00001966"/>
    </source>
</evidence>
<evidence type="ECO:0000256" key="3">
    <source>
        <dbReference type="ARBA" id="ARBA00011048"/>
    </source>
</evidence>
<keyword evidence="8" id="KW-0408">Iron</keyword>
<dbReference type="PANTHER" id="PTHR42917">
    <property type="entry name" value="2,4-DIENOYL-COA REDUCTASE"/>
    <property type="match status" value="1"/>
</dbReference>
<dbReference type="PRINTS" id="PR00368">
    <property type="entry name" value="FADPNR"/>
</dbReference>
<dbReference type="GO" id="GO:0051536">
    <property type="term" value="F:iron-sulfur cluster binding"/>
    <property type="evidence" value="ECO:0007669"/>
    <property type="project" value="UniProtKB-KW"/>
</dbReference>
<evidence type="ECO:0000256" key="9">
    <source>
        <dbReference type="ARBA" id="ARBA00023014"/>
    </source>
</evidence>
<dbReference type="GO" id="GO:0010181">
    <property type="term" value="F:FMN binding"/>
    <property type="evidence" value="ECO:0007669"/>
    <property type="project" value="InterPro"/>
</dbReference>
<dbReference type="InterPro" id="IPR013785">
    <property type="entry name" value="Aldolase_TIM"/>
</dbReference>
<sequence length="673" mass="73977">MSKDPLFQPFQLGHLTLKNRIMSTSHAIAYQDDGKPKERYQAYHEEKARGGLALTMFGGSSNIDLDSASVFGQLYVGNDDIIPWLESFAARIHQHGTALMCQITHLGRRSSDRGDWWLPTIGPSRSRERLHRGFCKAMDLHDIRRVQQAYVNAAKRCQAGGLDGIEIMAGSHLPGQFLAQNTNQRSDQYGGDFDGRSRFLRETMEMIRDQVGANFLVGLRMPCEEKDGGVGWNDSVQLGQLLADKKLVNFLNVYYGRMDAEQTLADNHLPGMASPSAPFLDKAGTFKAAVDIPIFHATRVGDIATARHAIREGVIDMIAMTRAHIADPHLVNKIQQGQEDRIRPCVGATLCSTDYRVCIHNAATGSEQKLTHRIQPAHTLKKAVVVGGGPAGMEAARVLATRKHQVILFEAQANLGGQLQLAAQIPWRKDLIGIGDWLVGELEALNVDIRCNHYAEANDILALNPDIVIIATGGLPDLEDIPGLELCLSSWDVLSGESVNANNVLVFDETGRHAGSGVADYLSQQGKQVELVSVDGSFGRELTETDIIAQRRRFAQQKINVSTDLELVSVSTMGSQKIARFNHVLTGETEERVVDAVIIERGTTPLDDLFHELVDNSVNKGVINLDLLTQGQAQPVTPQDDSATYQLYRCGDAISSRGIHEAIRDSLRLCQKM</sequence>
<dbReference type="GO" id="GO:0032259">
    <property type="term" value="P:methylation"/>
    <property type="evidence" value="ECO:0007669"/>
    <property type="project" value="UniProtKB-KW"/>
</dbReference>
<dbReference type="Pfam" id="PF07992">
    <property type="entry name" value="Pyr_redox_2"/>
    <property type="match status" value="1"/>
</dbReference>
<evidence type="ECO:0000256" key="5">
    <source>
        <dbReference type="ARBA" id="ARBA00022643"/>
    </source>
</evidence>
<dbReference type="PANTHER" id="PTHR42917:SF2">
    <property type="entry name" value="2,4-DIENOYL-COA REDUCTASE [(2E)-ENOYL-COA-PRODUCING]"/>
    <property type="match status" value="1"/>
</dbReference>
<keyword evidence="6" id="KW-0479">Metal-binding</keyword>
<protein>
    <submittedName>
        <fullName evidence="12">N-methylproline demethylase</fullName>
    </submittedName>
</protein>
<keyword evidence="9" id="KW-0411">Iron-sulfur</keyword>
<evidence type="ECO:0000256" key="1">
    <source>
        <dbReference type="ARBA" id="ARBA00001917"/>
    </source>
</evidence>
<proteinExistence type="inferred from homology"/>
<evidence type="ECO:0000256" key="6">
    <source>
        <dbReference type="ARBA" id="ARBA00022723"/>
    </source>
</evidence>
<dbReference type="Gene3D" id="3.50.50.60">
    <property type="entry name" value="FAD/NAD(P)-binding domain"/>
    <property type="match status" value="1"/>
</dbReference>
<evidence type="ECO:0000259" key="11">
    <source>
        <dbReference type="Pfam" id="PF07992"/>
    </source>
</evidence>
<evidence type="ECO:0000259" key="10">
    <source>
        <dbReference type="Pfam" id="PF00724"/>
    </source>
</evidence>
<feature type="domain" description="NADH:flavin oxidoreductase/NADH oxidase N-terminal" evidence="10">
    <location>
        <begin position="6"/>
        <end position="340"/>
    </location>
</feature>
<dbReference type="InterPro" id="IPR001155">
    <property type="entry name" value="OxRdtase_FMN_N"/>
</dbReference>
<dbReference type="Gene3D" id="3.20.20.70">
    <property type="entry name" value="Aldolase class I"/>
    <property type="match status" value="1"/>
</dbReference>
<organism evidence="12">
    <name type="scientific">uncultured Thiotrichaceae bacterium</name>
    <dbReference type="NCBI Taxonomy" id="298394"/>
    <lineage>
        <taxon>Bacteria</taxon>
        <taxon>Pseudomonadati</taxon>
        <taxon>Pseudomonadota</taxon>
        <taxon>Gammaproteobacteria</taxon>
        <taxon>Thiotrichales</taxon>
        <taxon>Thiotrichaceae</taxon>
        <taxon>environmental samples</taxon>
    </lineage>
</organism>
<evidence type="ECO:0000256" key="7">
    <source>
        <dbReference type="ARBA" id="ARBA00023002"/>
    </source>
</evidence>
<comment type="cofactor">
    <cofactor evidence="2">
        <name>[4Fe-4S] cluster</name>
        <dbReference type="ChEBI" id="CHEBI:49883"/>
    </cofactor>
</comment>
<keyword evidence="7" id="KW-0560">Oxidoreductase</keyword>
<feature type="domain" description="FAD/NAD(P)-binding" evidence="11">
    <location>
        <begin position="382"/>
        <end position="613"/>
    </location>
</feature>
<dbReference type="GO" id="GO:0046872">
    <property type="term" value="F:metal ion binding"/>
    <property type="evidence" value="ECO:0007669"/>
    <property type="project" value="UniProtKB-KW"/>
</dbReference>